<sequence>MELAFETVAHLSLRELILSENQLRRLDPRFSDLFHPGRRTPTTGLGGRDASQLASTSWILSGWGLLDLTHNPLDCVCEMAWLAELIEAEYQDQISLQSAFETGRRSTRSLEDTGGPATTVLSGTGSDASSGNSLGDTGHVRRMSELNLTCAGPPALRGKRLPKTRGLLCPAPMVTGIEVQLYPTEMNLAQLTCVAKAQTPPRLMWAFQVENQVNHLSDFSSIIMQM</sequence>
<evidence type="ECO:0000256" key="1">
    <source>
        <dbReference type="SAM" id="MobiDB-lite"/>
    </source>
</evidence>
<accession>A0A3S5C500</accession>
<evidence type="ECO:0000313" key="2">
    <source>
        <dbReference type="EMBL" id="VEL35790.1"/>
    </source>
</evidence>
<comment type="caution">
    <text evidence="2">The sequence shown here is derived from an EMBL/GenBank/DDBJ whole genome shotgun (WGS) entry which is preliminary data.</text>
</comment>
<feature type="compositionally biased region" description="Polar residues" evidence="1">
    <location>
        <begin position="119"/>
        <end position="135"/>
    </location>
</feature>
<keyword evidence="3" id="KW-1185">Reference proteome</keyword>
<dbReference type="Gene3D" id="3.80.10.10">
    <property type="entry name" value="Ribonuclease Inhibitor"/>
    <property type="match status" value="1"/>
</dbReference>
<dbReference type="EMBL" id="CAAALY010250688">
    <property type="protein sequence ID" value="VEL35790.1"/>
    <property type="molecule type" value="Genomic_DNA"/>
</dbReference>
<evidence type="ECO:0008006" key="4">
    <source>
        <dbReference type="Google" id="ProtNLM"/>
    </source>
</evidence>
<feature type="region of interest" description="Disordered" evidence="1">
    <location>
        <begin position="105"/>
        <end position="138"/>
    </location>
</feature>
<proteinExistence type="predicted"/>
<evidence type="ECO:0000313" key="3">
    <source>
        <dbReference type="Proteomes" id="UP000784294"/>
    </source>
</evidence>
<gene>
    <name evidence="2" type="ORF">PXEA_LOCUS29230</name>
</gene>
<protein>
    <recommendedName>
        <fullName evidence="4">LRRCT domain-containing protein</fullName>
    </recommendedName>
</protein>
<reference evidence="2" key="1">
    <citation type="submission" date="2018-11" db="EMBL/GenBank/DDBJ databases">
        <authorList>
            <consortium name="Pathogen Informatics"/>
        </authorList>
    </citation>
    <scope>NUCLEOTIDE SEQUENCE</scope>
</reference>
<dbReference type="InterPro" id="IPR032675">
    <property type="entry name" value="LRR_dom_sf"/>
</dbReference>
<name>A0A3S5C500_9PLAT</name>
<dbReference type="AlphaFoldDB" id="A0A3S5C500"/>
<dbReference type="OrthoDB" id="8948968at2759"/>
<organism evidence="2 3">
    <name type="scientific">Protopolystoma xenopodis</name>
    <dbReference type="NCBI Taxonomy" id="117903"/>
    <lineage>
        <taxon>Eukaryota</taxon>
        <taxon>Metazoa</taxon>
        <taxon>Spiralia</taxon>
        <taxon>Lophotrochozoa</taxon>
        <taxon>Platyhelminthes</taxon>
        <taxon>Monogenea</taxon>
        <taxon>Polyopisthocotylea</taxon>
        <taxon>Polystomatidea</taxon>
        <taxon>Polystomatidae</taxon>
        <taxon>Protopolystoma</taxon>
    </lineage>
</organism>
<dbReference type="Proteomes" id="UP000784294">
    <property type="component" value="Unassembled WGS sequence"/>
</dbReference>